<dbReference type="EMBL" id="PFBG01000022">
    <property type="protein sequence ID" value="PIR85859.1"/>
    <property type="molecule type" value="Genomic_DNA"/>
</dbReference>
<name>A0A2H0UHI4_9BACT</name>
<feature type="transmembrane region" description="Helical" evidence="1">
    <location>
        <begin position="109"/>
        <end position="130"/>
    </location>
</feature>
<evidence type="ECO:0000256" key="1">
    <source>
        <dbReference type="SAM" id="Phobius"/>
    </source>
</evidence>
<keyword evidence="1" id="KW-0472">Membrane</keyword>
<gene>
    <name evidence="2" type="ORF">COU14_02035</name>
</gene>
<keyword evidence="1" id="KW-0812">Transmembrane</keyword>
<evidence type="ECO:0008006" key="4">
    <source>
        <dbReference type="Google" id="ProtNLM"/>
    </source>
</evidence>
<feature type="transmembrane region" description="Helical" evidence="1">
    <location>
        <begin position="6"/>
        <end position="27"/>
    </location>
</feature>
<feature type="transmembrane region" description="Helical" evidence="1">
    <location>
        <begin position="48"/>
        <end position="70"/>
    </location>
</feature>
<dbReference type="AlphaFoldDB" id="A0A2H0UHI4"/>
<comment type="caution">
    <text evidence="2">The sequence shown here is derived from an EMBL/GenBank/DDBJ whole genome shotgun (WGS) entry which is preliminary data.</text>
</comment>
<reference evidence="3" key="1">
    <citation type="submission" date="2017-09" db="EMBL/GenBank/DDBJ databases">
        <title>Depth-based differentiation of microbial function through sediment-hosted aquifers and enrichment of novel symbionts in the deep terrestrial subsurface.</title>
        <authorList>
            <person name="Probst A.J."/>
            <person name="Ladd B."/>
            <person name="Jarett J.K."/>
            <person name="Geller-Mcgrath D.E."/>
            <person name="Sieber C.M.K."/>
            <person name="Emerson J.B."/>
            <person name="Anantharaman K."/>
            <person name="Thomas B.C."/>
            <person name="Malmstrom R."/>
            <person name="Stieglmeier M."/>
            <person name="Klingl A."/>
            <person name="Woyke T."/>
            <person name="Ryan C.M."/>
            <person name="Banfield J.F."/>
        </authorList>
    </citation>
    <scope>NUCLEOTIDE SEQUENCE [LARGE SCALE GENOMIC DNA]</scope>
</reference>
<feature type="transmembrane region" description="Helical" evidence="1">
    <location>
        <begin position="85"/>
        <end position="102"/>
    </location>
</feature>
<accession>A0A2H0UHI4</accession>
<evidence type="ECO:0000313" key="2">
    <source>
        <dbReference type="EMBL" id="PIR85859.1"/>
    </source>
</evidence>
<evidence type="ECO:0000313" key="3">
    <source>
        <dbReference type="Proteomes" id="UP000229612"/>
    </source>
</evidence>
<protein>
    <recommendedName>
        <fullName evidence="4">DUF2269 domain-containing protein</fullName>
    </recommendedName>
</protein>
<feature type="transmembrane region" description="Helical" evidence="1">
    <location>
        <begin position="136"/>
        <end position="154"/>
    </location>
</feature>
<sequence>MDIYQIIVASHVVATILGTGGATIAEFQITRALKDKKVSDEERALMHVNYTMIRVGMAIMLVSVIAMFWYHLSQGNDFIIFSEKLWIKDLMFIVIIINAVVLTKRWIPLWLGASVSFTSWWGATLLGLTGRLPYDFTTYLIGYIFAIFIVAYLLRVTHRLLAK</sequence>
<dbReference type="Proteomes" id="UP000229612">
    <property type="component" value="Unassembled WGS sequence"/>
</dbReference>
<keyword evidence="1" id="KW-1133">Transmembrane helix</keyword>
<organism evidence="2 3">
    <name type="scientific">Candidatus Kaiserbacteria bacterium CG10_big_fil_rev_8_21_14_0_10_44_10</name>
    <dbReference type="NCBI Taxonomy" id="1974606"/>
    <lineage>
        <taxon>Bacteria</taxon>
        <taxon>Candidatus Kaiseribacteriota</taxon>
    </lineage>
</organism>
<proteinExistence type="predicted"/>